<dbReference type="SMART" id="SM00499">
    <property type="entry name" value="AAI"/>
    <property type="match status" value="1"/>
</dbReference>
<evidence type="ECO:0000259" key="5">
    <source>
        <dbReference type="SMART" id="SM00499"/>
    </source>
</evidence>
<dbReference type="PRINTS" id="PR00382">
    <property type="entry name" value="LIPIDTRNSFER"/>
</dbReference>
<comment type="similarity">
    <text evidence="1 4">Belongs to the plant LTP family.</text>
</comment>
<evidence type="ECO:0000313" key="6">
    <source>
        <dbReference type="EMBL" id="MCD7468892.1"/>
    </source>
</evidence>
<comment type="caution">
    <text evidence="6">The sequence shown here is derived from an EMBL/GenBank/DDBJ whole genome shotgun (WGS) entry which is preliminary data.</text>
</comment>
<dbReference type="InterPro" id="IPR000528">
    <property type="entry name" value="Plant_nsLTP"/>
</dbReference>
<feature type="domain" description="Bifunctional inhibitor/plant lipid transfer protein/seed storage helical" evidence="5">
    <location>
        <begin position="17"/>
        <end position="100"/>
    </location>
</feature>
<dbReference type="EMBL" id="JACEIK010001381">
    <property type="protein sequence ID" value="MCD7468892.1"/>
    <property type="molecule type" value="Genomic_DNA"/>
</dbReference>
<gene>
    <name evidence="6" type="primary">LTP1_1</name>
    <name evidence="6" type="ORF">HAX54_007439</name>
</gene>
<proteinExistence type="inferred from homology"/>
<reference evidence="6 7" key="1">
    <citation type="journal article" date="2021" name="BMC Genomics">
        <title>Datura genome reveals duplications of psychoactive alkaloid biosynthetic genes and high mutation rate following tissue culture.</title>
        <authorList>
            <person name="Rajewski A."/>
            <person name="Carter-House D."/>
            <person name="Stajich J."/>
            <person name="Litt A."/>
        </authorList>
    </citation>
    <scope>NUCLEOTIDE SEQUENCE [LARGE SCALE GENOMIC DNA]</scope>
    <source>
        <strain evidence="6">AR-01</strain>
    </source>
</reference>
<comment type="function">
    <text evidence="4">Plant non-specific lipid-transfer proteins transfer phospholipids as well as galactolipids across membranes. May play a role in wax or cutin deposition in the cell walls of expanding epidermal cells and certain secretory tissues.</text>
</comment>
<keyword evidence="3 4" id="KW-0446">Lipid-binding</keyword>
<dbReference type="InterPro" id="IPR036312">
    <property type="entry name" value="Bifun_inhib/LTP/seed_sf"/>
</dbReference>
<evidence type="ECO:0000256" key="2">
    <source>
        <dbReference type="ARBA" id="ARBA00022448"/>
    </source>
</evidence>
<dbReference type="Pfam" id="PF00234">
    <property type="entry name" value="Tryp_alpha_amyl"/>
    <property type="match status" value="1"/>
</dbReference>
<evidence type="ECO:0000313" key="7">
    <source>
        <dbReference type="Proteomes" id="UP000823775"/>
    </source>
</evidence>
<dbReference type="Gene3D" id="1.10.110.10">
    <property type="entry name" value="Plant lipid-transfer and hydrophobic proteins"/>
    <property type="match status" value="1"/>
</dbReference>
<evidence type="ECO:0000256" key="3">
    <source>
        <dbReference type="ARBA" id="ARBA00023121"/>
    </source>
</evidence>
<dbReference type="PANTHER" id="PTHR33076">
    <property type="entry name" value="NON-SPECIFIC LIPID-TRANSFER PROTEIN 2-RELATED"/>
    <property type="match status" value="1"/>
</dbReference>
<dbReference type="CDD" id="cd01960">
    <property type="entry name" value="nsLTP1"/>
    <property type="match status" value="1"/>
</dbReference>
<evidence type="ECO:0000256" key="4">
    <source>
        <dbReference type="RuleBase" id="RU000628"/>
    </source>
</evidence>
<evidence type="ECO:0000256" key="1">
    <source>
        <dbReference type="ARBA" id="ARBA00009748"/>
    </source>
</evidence>
<name>A0ABS8TBR6_DATST</name>
<dbReference type="SUPFAM" id="SSF47699">
    <property type="entry name" value="Bifunctional inhibitor/lipid-transfer protein/seed storage 2S albumin"/>
    <property type="match status" value="1"/>
</dbReference>
<dbReference type="InterPro" id="IPR016140">
    <property type="entry name" value="Bifunc_inhib/LTP/seed_store"/>
</dbReference>
<dbReference type="Proteomes" id="UP000823775">
    <property type="component" value="Unassembled WGS sequence"/>
</dbReference>
<protein>
    <recommendedName>
        <fullName evidence="4">Non-specific lipid-transfer protein</fullName>
    </recommendedName>
</protein>
<keyword evidence="2 4" id="KW-0813">Transport</keyword>
<accession>A0ABS8TBR6</accession>
<keyword evidence="7" id="KW-1185">Reference proteome</keyword>
<sequence>MAVLLAAAAPHAHALTCTEVNVYMGGCESYLTNKGLLGDCCSGVKQLDAAVTTTVDRQTACTCLKADAATLPGFDWTKAALLPLTCGVSIPYIISAELACSTIQ</sequence>
<organism evidence="6 7">
    <name type="scientific">Datura stramonium</name>
    <name type="common">Jimsonweed</name>
    <name type="synonym">Common thornapple</name>
    <dbReference type="NCBI Taxonomy" id="4076"/>
    <lineage>
        <taxon>Eukaryota</taxon>
        <taxon>Viridiplantae</taxon>
        <taxon>Streptophyta</taxon>
        <taxon>Embryophyta</taxon>
        <taxon>Tracheophyta</taxon>
        <taxon>Spermatophyta</taxon>
        <taxon>Magnoliopsida</taxon>
        <taxon>eudicotyledons</taxon>
        <taxon>Gunneridae</taxon>
        <taxon>Pentapetalae</taxon>
        <taxon>asterids</taxon>
        <taxon>lamiids</taxon>
        <taxon>Solanales</taxon>
        <taxon>Solanaceae</taxon>
        <taxon>Solanoideae</taxon>
        <taxon>Datureae</taxon>
        <taxon>Datura</taxon>
    </lineage>
</organism>